<feature type="transmembrane region" description="Helical" evidence="2">
    <location>
        <begin position="237"/>
        <end position="255"/>
    </location>
</feature>
<dbReference type="PANTHER" id="PTHR30590:SF2">
    <property type="entry name" value="INNER MEMBRANE PROTEIN"/>
    <property type="match status" value="1"/>
</dbReference>
<dbReference type="Pfam" id="PF04235">
    <property type="entry name" value="DUF418"/>
    <property type="match status" value="1"/>
</dbReference>
<keyword evidence="2" id="KW-0812">Transmembrane</keyword>
<feature type="transmembrane region" description="Helical" evidence="2">
    <location>
        <begin position="309"/>
        <end position="331"/>
    </location>
</feature>
<dbReference type="PANTHER" id="PTHR30590">
    <property type="entry name" value="INNER MEMBRANE PROTEIN"/>
    <property type="match status" value="1"/>
</dbReference>
<feature type="transmembrane region" description="Helical" evidence="2">
    <location>
        <begin position="276"/>
        <end position="297"/>
    </location>
</feature>
<gene>
    <name evidence="4" type="ORF">CSC65_12145</name>
</gene>
<feature type="transmembrane region" description="Helical" evidence="2">
    <location>
        <begin position="378"/>
        <end position="399"/>
    </location>
</feature>
<accession>A0ABQ6Z5J1</accession>
<dbReference type="InterPro" id="IPR007349">
    <property type="entry name" value="DUF418"/>
</dbReference>
<evidence type="ECO:0000313" key="5">
    <source>
        <dbReference type="Proteomes" id="UP000788419"/>
    </source>
</evidence>
<dbReference type="InterPro" id="IPR052529">
    <property type="entry name" value="Bact_Transport_Assoc"/>
</dbReference>
<sequence>MAAGFRPSSPGTHGSETAVNPAQLEPVAPGERIATLDVLRGFALGGILLMNMEAFVGPVMGSYSGLDPALAGVDRIADGLVYFFVQGKFFTLFSLLFGMGFAMMAQRADASGRPFVGLYFRRGLALLGIGLVHALLVWSGDVLVTYALLSFPLLAFHATPARVLAWLGAACYLAAPALLMGLGFLSLWVPGWDEFMAVQGQQMEAMLEAQRQAYGAGGYATAVAQRMADFGLMLSNLLVMGVLVFGMFLIGAAFMRSGAIQRPELHPRLYRMLREGVLPLGVLLMLASFVIQPSVALNSFTLRQATAQSLGLVAGALMCLGYVAWVMWLLARPVGQRWLGWLAPAGRMALTNYLVQSIVCTLVFYGYGLGFFEHLPRLWQIPFALGLFAVQVLYSQWWLERFRFGPAEWLWRSLTYLKPQPMRLAVAQAGS</sequence>
<reference evidence="4 5" key="1">
    <citation type="submission" date="2017-10" db="EMBL/GenBank/DDBJ databases">
        <title>Whole genome sequencing of members of genus Pseudoxanthomonas.</title>
        <authorList>
            <person name="Kumar S."/>
            <person name="Bansal K."/>
            <person name="Kaur A."/>
            <person name="Patil P."/>
            <person name="Sharma S."/>
            <person name="Patil P.B."/>
        </authorList>
    </citation>
    <scope>NUCLEOTIDE SEQUENCE [LARGE SCALE GENOMIC DNA]</scope>
    <source>
        <strain evidence="4 5">DSM 17801</strain>
    </source>
</reference>
<name>A0ABQ6Z5J1_9GAMM</name>
<feature type="transmembrane region" description="Helical" evidence="2">
    <location>
        <begin position="116"/>
        <end position="136"/>
    </location>
</feature>
<dbReference type="Proteomes" id="UP000788419">
    <property type="component" value="Unassembled WGS sequence"/>
</dbReference>
<feature type="region of interest" description="Disordered" evidence="1">
    <location>
        <begin position="1"/>
        <end position="22"/>
    </location>
</feature>
<feature type="transmembrane region" description="Helical" evidence="2">
    <location>
        <begin position="41"/>
        <end position="60"/>
    </location>
</feature>
<organism evidence="4 5">
    <name type="scientific">Pseudoxanthomonas daejeonensis</name>
    <dbReference type="NCBI Taxonomy" id="266062"/>
    <lineage>
        <taxon>Bacteria</taxon>
        <taxon>Pseudomonadati</taxon>
        <taxon>Pseudomonadota</taxon>
        <taxon>Gammaproteobacteria</taxon>
        <taxon>Lysobacterales</taxon>
        <taxon>Lysobacteraceae</taxon>
        <taxon>Pseudoxanthomonas</taxon>
    </lineage>
</organism>
<dbReference type="EMBL" id="PDWN01000011">
    <property type="protein sequence ID" value="KAF1693546.1"/>
    <property type="molecule type" value="Genomic_DNA"/>
</dbReference>
<feature type="transmembrane region" description="Helical" evidence="2">
    <location>
        <begin position="80"/>
        <end position="104"/>
    </location>
</feature>
<feature type="compositionally biased region" description="Polar residues" evidence="1">
    <location>
        <begin position="9"/>
        <end position="20"/>
    </location>
</feature>
<protein>
    <recommendedName>
        <fullName evidence="3">DUF418 domain-containing protein</fullName>
    </recommendedName>
</protein>
<feature type="domain" description="DUF418" evidence="3">
    <location>
        <begin position="254"/>
        <end position="418"/>
    </location>
</feature>
<feature type="transmembrane region" description="Helical" evidence="2">
    <location>
        <begin position="352"/>
        <end position="372"/>
    </location>
</feature>
<evidence type="ECO:0000259" key="3">
    <source>
        <dbReference type="Pfam" id="PF04235"/>
    </source>
</evidence>
<feature type="transmembrane region" description="Helical" evidence="2">
    <location>
        <begin position="166"/>
        <end position="189"/>
    </location>
</feature>
<evidence type="ECO:0000256" key="2">
    <source>
        <dbReference type="SAM" id="Phobius"/>
    </source>
</evidence>
<keyword evidence="2" id="KW-1133">Transmembrane helix</keyword>
<evidence type="ECO:0000313" key="4">
    <source>
        <dbReference type="EMBL" id="KAF1693546.1"/>
    </source>
</evidence>
<comment type="caution">
    <text evidence="4">The sequence shown here is derived from an EMBL/GenBank/DDBJ whole genome shotgun (WGS) entry which is preliminary data.</text>
</comment>
<keyword evidence="2" id="KW-0472">Membrane</keyword>
<evidence type="ECO:0000256" key="1">
    <source>
        <dbReference type="SAM" id="MobiDB-lite"/>
    </source>
</evidence>
<keyword evidence="5" id="KW-1185">Reference proteome</keyword>
<proteinExistence type="predicted"/>